<keyword evidence="9" id="KW-0539">Nucleus</keyword>
<evidence type="ECO:0000256" key="2">
    <source>
        <dbReference type="ARBA" id="ARBA00010289"/>
    </source>
</evidence>
<evidence type="ECO:0000256" key="8">
    <source>
        <dbReference type="ARBA" id="ARBA00023163"/>
    </source>
</evidence>
<feature type="region of interest" description="Disordered" evidence="12">
    <location>
        <begin position="1"/>
        <end position="122"/>
    </location>
</feature>
<dbReference type="STRING" id="52586.A0A0B1P4N5"/>
<name>A0A0B1P4N5_UNCNE</name>
<evidence type="ECO:0000256" key="3">
    <source>
        <dbReference type="ARBA" id="ARBA00011629"/>
    </source>
</evidence>
<dbReference type="OMA" id="YPVRPWE"/>
<dbReference type="Pfam" id="PF09497">
    <property type="entry name" value="Med12"/>
    <property type="match status" value="1"/>
</dbReference>
<dbReference type="SMART" id="SM01281">
    <property type="entry name" value="Med12"/>
    <property type="match status" value="1"/>
</dbReference>
<comment type="similarity">
    <text evidence="2">Belongs to the Mediator complex subunit 12 family.</text>
</comment>
<keyword evidence="8" id="KW-0804">Transcription</keyword>
<sequence>MSPQWPPSKNSRLPPSCWTLSQQPNTSPARRCNEDTANLTSDGDNCPKPILRPRLESPDKLQIIAMKSISKSSPKSTSTGKPSLQPRGQPRSHQCIPNFIGPKTSATNDNIQNETSPKMISMPMPVRPKKYCVFVPNNFPRGVTCSTKKDSRPKPYLPEVPPLAPCFSPIGKTDFFPWVGNHPEDQFSDQIIRQGYFDKTQITQNEIGSARSLIFPALKHKSGLQMLSSVFTNILVQRRAHGQIISSSTFKPPPRVTVTDTKREIWLKDLANPTSSLRRLSRSIPHGIRGKVLLEQSLVKNIPIERAVWLAKCVGANELRSFRRKGVSGTSVMGGEAKWIRDFTICVEQFLENIIGSCGRTDFKVKINYAVRLSTHFHAEYLLDREHYMDWLVMSLENTTQARLPIWLLIIQIYWKDLLQCRKYGCRLSSILLNQLAETLDNPDSDILTPLSNRLKLLLKDLIFTKQDNLIAPKTWIKFKKFFYSRLGSDDEQTRRIIKSIDVRNSRLVSLVEVSKQNNIEKNLIKILDQSLITPYSCTLAKEAWGISEDKTFLVNKVLDWSTSAYRLGNTKVYVATRILRVWSKNGISITESVLDFLDSKICEIGRNKSDLYHIISELARSGHFSSSKYFQWLIARGGIQNSHSLEKDGPCALRLLAELPTANLNQSLRGTRLNLLRRANFSIDREQDYMKRCLSVLQRDLTISHDNTRSLPSQPKILSDESKNLILEASRTIKSDIGLWLRDKLCPPINDTAISLLNYWEKSISKNEKLTITTWQFTMVRTILEDLGDFSMLADILMFISKSCDIDTLASCADTLSLNLETFAAIGALKEIFNILLSRFRTFVDESNPLLGNFLSSLYDLSLGLEDQKFTAQELAQEMLCNFKRPGIDACSPISDHMNSTEAIEVLFCDEIEKYLTNGNKLDQIVIERLFRRIISVLQASWEKLPAQQRSCGMLLTRLRAFHPQYFDLLMTKWLNKSLMLPDRPDLIHFCAPLISSGCLTLRDVLVSCDSKLEVGNSSYLEKVSSEALVLLLLSSETSKIMTEEEIYRFRIKQRYTLRNYPEYVLSTLRKALELPPCIKRFYSQPNLDIELLPQSKDLQKLLQQLILFNSDLFFSKLLLPILDSSNTEAIGFINKIIDLFLFSNSLAFITTEFLVDIANDLALPFCQVKVRVMFGLKKESSDSSEYRLNQIEQLYTSIESAIASGNKNWENLISLLDFETAQQLRVIAEKKFVALIPSPKLVGNDFTLLQQRALRCRNILSIVQATSNCDSPTSINNINNRNIANLLSEIGTTLNGVLLLLNNNQPEGMVDLVIESWIPLIFSFISAHANLFESSKPWPESQINIILALTAIYIKLQSLDKKIEIIEDLIENSFDLALQIVDFIPDEARQQCIRNLSDAASNINISYLYSHFVDPTEHLVMSLRNGNINTLSGSILDKTQSVKENLVPFSMRRWEMLSEPTPNVGENDTSLSLTLFGARRG</sequence>
<comment type="function">
    <text evidence="10">Component of the SRB8-11 complex. The SRB8-11 complex is a regulatory module of the Mediator complex which is itself involved in regulation of basal and activated RNA polymerase II-dependent transcription. The SRB8-11 complex may be involved in the transcriptional repression of a subset of genes regulated by Mediator. It may inhibit the association of the Mediator complex with RNA polymerase II to form the holoenzyme complex.</text>
</comment>
<evidence type="ECO:0000256" key="9">
    <source>
        <dbReference type="ARBA" id="ARBA00023242"/>
    </source>
</evidence>
<protein>
    <recommendedName>
        <fullName evidence="4">Mediator of RNA polymerase II transcription subunit 12</fullName>
    </recommendedName>
    <alternativeName>
        <fullName evidence="11">Mediator complex subunit 12</fullName>
    </alternativeName>
</protein>
<dbReference type="EMBL" id="JNVN01002709">
    <property type="protein sequence ID" value="KHJ31639.1"/>
    <property type="molecule type" value="Genomic_DNA"/>
</dbReference>
<dbReference type="InterPro" id="IPR019035">
    <property type="entry name" value="Mediator_Med12"/>
</dbReference>
<evidence type="ECO:0000256" key="6">
    <source>
        <dbReference type="ARBA" id="ARBA00023015"/>
    </source>
</evidence>
<keyword evidence="5" id="KW-0678">Repressor</keyword>
<comment type="subcellular location">
    <subcellularLocation>
        <location evidence="1">Nucleus</location>
    </subcellularLocation>
</comment>
<organism evidence="14 15">
    <name type="scientific">Uncinula necator</name>
    <name type="common">Grape powdery mildew</name>
    <dbReference type="NCBI Taxonomy" id="52586"/>
    <lineage>
        <taxon>Eukaryota</taxon>
        <taxon>Fungi</taxon>
        <taxon>Dikarya</taxon>
        <taxon>Ascomycota</taxon>
        <taxon>Pezizomycotina</taxon>
        <taxon>Leotiomycetes</taxon>
        <taxon>Erysiphales</taxon>
        <taxon>Erysiphaceae</taxon>
        <taxon>Erysiphe</taxon>
    </lineage>
</organism>
<dbReference type="GO" id="GO:0006357">
    <property type="term" value="P:regulation of transcription by RNA polymerase II"/>
    <property type="evidence" value="ECO:0007669"/>
    <property type="project" value="InterPro"/>
</dbReference>
<evidence type="ECO:0000313" key="14">
    <source>
        <dbReference type="EMBL" id="KHJ31639.1"/>
    </source>
</evidence>
<feature type="domain" description="Mediator complex subunit Med12" evidence="13">
    <location>
        <begin position="249"/>
        <end position="312"/>
    </location>
</feature>
<proteinExistence type="inferred from homology"/>
<evidence type="ECO:0000256" key="7">
    <source>
        <dbReference type="ARBA" id="ARBA00023159"/>
    </source>
</evidence>
<accession>A0A0B1P4N5</accession>
<gene>
    <name evidence="14" type="ORF">EV44_g2551</name>
</gene>
<evidence type="ECO:0000256" key="10">
    <source>
        <dbReference type="ARBA" id="ARBA00025661"/>
    </source>
</evidence>
<dbReference type="PANTHER" id="PTHR46567:SF1">
    <property type="entry name" value="MEDIATOR OF RNA POLYMERASE II TRANSCRIPTION SUBUNIT 12"/>
    <property type="match status" value="1"/>
</dbReference>
<dbReference type="GO" id="GO:0016592">
    <property type="term" value="C:mediator complex"/>
    <property type="evidence" value="ECO:0007669"/>
    <property type="project" value="InterPro"/>
</dbReference>
<keyword evidence="6" id="KW-0805">Transcription regulation</keyword>
<dbReference type="HOGENOM" id="CLU_002034_1_0_1"/>
<evidence type="ECO:0000256" key="11">
    <source>
        <dbReference type="ARBA" id="ARBA00032010"/>
    </source>
</evidence>
<evidence type="ECO:0000256" key="1">
    <source>
        <dbReference type="ARBA" id="ARBA00004123"/>
    </source>
</evidence>
<evidence type="ECO:0000256" key="5">
    <source>
        <dbReference type="ARBA" id="ARBA00022491"/>
    </source>
</evidence>
<evidence type="ECO:0000256" key="12">
    <source>
        <dbReference type="SAM" id="MobiDB-lite"/>
    </source>
</evidence>
<evidence type="ECO:0000259" key="13">
    <source>
        <dbReference type="SMART" id="SM01281"/>
    </source>
</evidence>
<dbReference type="PANTHER" id="PTHR46567">
    <property type="entry name" value="MEDIATOR OF RNA POLYMERASE II TRANSCRIPTION SUBUNIT 12"/>
    <property type="match status" value="1"/>
</dbReference>
<evidence type="ECO:0000313" key="15">
    <source>
        <dbReference type="Proteomes" id="UP000030854"/>
    </source>
</evidence>
<evidence type="ECO:0000256" key="4">
    <source>
        <dbReference type="ARBA" id="ARBA00019622"/>
    </source>
</evidence>
<keyword evidence="15" id="KW-1185">Reference proteome</keyword>
<comment type="subunit">
    <text evidence="3">Component of the SRB8-11 complex, which itself associates with the Mediator complex.</text>
</comment>
<feature type="compositionally biased region" description="Low complexity" evidence="12">
    <location>
        <begin position="67"/>
        <end position="83"/>
    </location>
</feature>
<keyword evidence="7" id="KW-0010">Activator</keyword>
<comment type="caution">
    <text evidence="14">The sequence shown here is derived from an EMBL/GenBank/DDBJ whole genome shotgun (WGS) entry which is preliminary data.</text>
</comment>
<dbReference type="Pfam" id="PF25326">
    <property type="entry name" value="ARM_SRB8"/>
    <property type="match status" value="1"/>
</dbReference>
<feature type="compositionally biased region" description="Polar residues" evidence="12">
    <location>
        <begin position="7"/>
        <end position="28"/>
    </location>
</feature>
<reference evidence="14 15" key="1">
    <citation type="journal article" date="2014" name="BMC Genomics">
        <title>Adaptive genomic structural variation in the grape powdery mildew pathogen, Erysiphe necator.</title>
        <authorList>
            <person name="Jones L."/>
            <person name="Riaz S."/>
            <person name="Morales-Cruz A."/>
            <person name="Amrine K.C."/>
            <person name="McGuire B."/>
            <person name="Gubler W.D."/>
            <person name="Walker M.A."/>
            <person name="Cantu D."/>
        </authorList>
    </citation>
    <scope>NUCLEOTIDE SEQUENCE [LARGE SCALE GENOMIC DNA]</scope>
    <source>
        <strain evidence="15">c</strain>
    </source>
</reference>
<feature type="compositionally biased region" description="Polar residues" evidence="12">
    <location>
        <begin position="104"/>
        <end position="118"/>
    </location>
</feature>
<dbReference type="InterPro" id="IPR057344">
    <property type="entry name" value="ARM_SRB8"/>
</dbReference>
<dbReference type="Proteomes" id="UP000030854">
    <property type="component" value="Unassembled WGS sequence"/>
</dbReference>
<dbReference type="GO" id="GO:0003712">
    <property type="term" value="F:transcription coregulator activity"/>
    <property type="evidence" value="ECO:0007669"/>
    <property type="project" value="InterPro"/>
</dbReference>